<reference evidence="2 3" key="1">
    <citation type="journal article" date="2016" name="Nat. Commun.">
        <title>Thousands of microbial genomes shed light on interconnected biogeochemical processes in an aquifer system.</title>
        <authorList>
            <person name="Anantharaman K."/>
            <person name="Brown C.T."/>
            <person name="Hug L.A."/>
            <person name="Sharon I."/>
            <person name="Castelle C.J."/>
            <person name="Probst A.J."/>
            <person name="Thomas B.C."/>
            <person name="Singh A."/>
            <person name="Wilkins M.J."/>
            <person name="Karaoz U."/>
            <person name="Brodie E.L."/>
            <person name="Williams K.H."/>
            <person name="Hubbard S.S."/>
            <person name="Banfield J.F."/>
        </authorList>
    </citation>
    <scope>NUCLEOTIDE SEQUENCE [LARGE SCALE GENOMIC DNA]</scope>
</reference>
<protein>
    <recommendedName>
        <fullName evidence="1">NAD-dependent epimerase/dehydratase domain-containing protein</fullName>
    </recommendedName>
</protein>
<comment type="caution">
    <text evidence="2">The sequence shown here is derived from an EMBL/GenBank/DDBJ whole genome shotgun (WGS) entry which is preliminary data.</text>
</comment>
<evidence type="ECO:0000259" key="1">
    <source>
        <dbReference type="Pfam" id="PF01370"/>
    </source>
</evidence>
<evidence type="ECO:0000313" key="2">
    <source>
        <dbReference type="EMBL" id="OGK41588.1"/>
    </source>
</evidence>
<dbReference type="EMBL" id="MGAG01000010">
    <property type="protein sequence ID" value="OGK41588.1"/>
    <property type="molecule type" value="Genomic_DNA"/>
</dbReference>
<dbReference type="InterPro" id="IPR001509">
    <property type="entry name" value="Epimerase_deHydtase"/>
</dbReference>
<sequence>MKVLVLGGAGYIGAVLTSYLKEKGMEVVVFDNFLYEKNIWKKYGPNAIKADVRNIDKLQPAIDTADAVVNLAAISNDPASDLRPKLTWQVNFKVNETIAKLCRGSHKRVVYASSCSVYGFSSEGEFNEESNMAPVTLYARTKMLSEECYLDKNVDGIILRFATVYGHSPRPRFDLVVNTMIGTSYFENKIVVNGGNQWRPVVHVKDVAQAIYLALISKNHKYRIYNVGSNEQNYRISDLGKIIHNKVPQVKLILNESSIDNRSYKVNFDRIVKDLGFKAKYSIGDAVVEIYNEFKQGNIKNMENDVYYRVKYLKKHTNNGEAKRNFITDTIFKLLF</sequence>
<dbReference type="AlphaFoldDB" id="A0A1F7IE00"/>
<evidence type="ECO:0000313" key="3">
    <source>
        <dbReference type="Proteomes" id="UP000177698"/>
    </source>
</evidence>
<organism evidence="2 3">
    <name type="scientific">Candidatus Roizmanbacteria bacterium RIFCSPLOWO2_01_FULL_37_12</name>
    <dbReference type="NCBI Taxonomy" id="1802056"/>
    <lineage>
        <taxon>Bacteria</taxon>
        <taxon>Candidatus Roizmaniibacteriota</taxon>
    </lineage>
</organism>
<proteinExistence type="predicted"/>
<gene>
    <name evidence="2" type="ORF">A2954_06920</name>
</gene>
<dbReference type="InterPro" id="IPR036291">
    <property type="entry name" value="NAD(P)-bd_dom_sf"/>
</dbReference>
<dbReference type="CDD" id="cd08946">
    <property type="entry name" value="SDR_e"/>
    <property type="match status" value="1"/>
</dbReference>
<accession>A0A1F7IE00</accession>
<name>A0A1F7IE00_9BACT</name>
<dbReference type="InterPro" id="IPR050177">
    <property type="entry name" value="Lipid_A_modif_metabolic_enz"/>
</dbReference>
<dbReference type="PANTHER" id="PTHR43245:SF23">
    <property type="entry name" value="NAD(P)-BINDING DOMAIN-CONTAINING PROTEIN"/>
    <property type="match status" value="1"/>
</dbReference>
<dbReference type="STRING" id="1802056.A2954_06920"/>
<dbReference type="Proteomes" id="UP000177698">
    <property type="component" value="Unassembled WGS sequence"/>
</dbReference>
<dbReference type="PANTHER" id="PTHR43245">
    <property type="entry name" value="BIFUNCTIONAL POLYMYXIN RESISTANCE PROTEIN ARNA"/>
    <property type="match status" value="1"/>
</dbReference>
<feature type="domain" description="NAD-dependent epimerase/dehydratase" evidence="1">
    <location>
        <begin position="3"/>
        <end position="228"/>
    </location>
</feature>
<dbReference type="Gene3D" id="3.40.50.720">
    <property type="entry name" value="NAD(P)-binding Rossmann-like Domain"/>
    <property type="match status" value="1"/>
</dbReference>
<dbReference type="SUPFAM" id="SSF51735">
    <property type="entry name" value="NAD(P)-binding Rossmann-fold domains"/>
    <property type="match status" value="1"/>
</dbReference>
<dbReference type="Pfam" id="PF01370">
    <property type="entry name" value="Epimerase"/>
    <property type="match status" value="1"/>
</dbReference>